<evidence type="ECO:0000313" key="3">
    <source>
        <dbReference type="Proteomes" id="UP000001940"/>
    </source>
</evidence>
<dbReference type="PhylomeDB" id="Q17729"/>
<dbReference type="PeptideAtlas" id="Q17729"/>
<dbReference type="AlphaFoldDB" id="Q17729"/>
<dbReference type="PIR" id="T29803">
    <property type="entry name" value="T29803"/>
</dbReference>
<dbReference type="CTD" id="182324"/>
<gene>
    <name evidence="2 4" type="ORF">C06E4.1</name>
    <name evidence="2" type="ORF">CELE_C06E4.1</name>
</gene>
<dbReference type="UCSC" id="C06E4.1">
    <property type="organism name" value="c. elegans"/>
</dbReference>
<organism evidence="2 3">
    <name type="scientific">Caenorhabditis elegans</name>
    <dbReference type="NCBI Taxonomy" id="6239"/>
    <lineage>
        <taxon>Eukaryota</taxon>
        <taxon>Metazoa</taxon>
        <taxon>Ecdysozoa</taxon>
        <taxon>Nematoda</taxon>
        <taxon>Chromadorea</taxon>
        <taxon>Rhabditida</taxon>
        <taxon>Rhabditina</taxon>
        <taxon>Rhabditomorpha</taxon>
        <taxon>Rhabditoidea</taxon>
        <taxon>Rhabditidae</taxon>
        <taxon>Peloderinae</taxon>
        <taxon>Caenorhabditis</taxon>
    </lineage>
</organism>
<dbReference type="RefSeq" id="NP_501159.1">
    <property type="nucleotide sequence ID" value="NM_068758.5"/>
</dbReference>
<evidence type="ECO:0000256" key="1">
    <source>
        <dbReference type="SAM" id="MobiDB-lite"/>
    </source>
</evidence>
<dbReference type="InParanoid" id="Q17729"/>
<protein>
    <submittedName>
        <fullName evidence="2">Tyrosine-protein phosphatase domain-containing protein</fullName>
    </submittedName>
</protein>
<dbReference type="KEGG" id="cel:CELE_C06E4.1"/>
<dbReference type="OrthoDB" id="5849916at2759"/>
<dbReference type="GeneID" id="182324"/>
<dbReference type="WormBase" id="C06E4.1">
    <property type="protein sequence ID" value="CE03949"/>
    <property type="gene ID" value="WBGene00015530"/>
</dbReference>
<reference evidence="2 3" key="1">
    <citation type="journal article" date="1998" name="Science">
        <title>Genome sequence of the nematode C. elegans: a platform for investigating biology.</title>
        <authorList>
            <consortium name="The C. elegans sequencing consortium"/>
            <person name="Sulson J.E."/>
            <person name="Waterston R."/>
        </authorList>
    </citation>
    <scope>NUCLEOTIDE SEQUENCE [LARGE SCALE GENOMIC DNA]</scope>
    <source>
        <strain evidence="2 3">Bristol N2</strain>
    </source>
</reference>
<sequence>MVSLVHDSKIQIKFQNSVSYFVVSRKISRRMARSKSKERDAKTNRRKPSSKNKSGALSGKDIKKSSAVSDGQTPVELTDQLTKSKNRAHMYEAIKGTSVSIVPEFLKYLPENVWLPVPMKDARRCKFGTDEEYFPAQYVNMEASEYIIAQAPTQKNYGLIWRTVRKVCLVLKNSLSDPIC</sequence>
<dbReference type="Gene3D" id="3.90.190.10">
    <property type="entry name" value="Protein tyrosine phosphatase superfamily"/>
    <property type="match status" value="1"/>
</dbReference>
<evidence type="ECO:0000313" key="4">
    <source>
        <dbReference type="WormBase" id="C06E4.1"/>
    </source>
</evidence>
<dbReference type="Proteomes" id="UP000001940">
    <property type="component" value="Chromosome IV"/>
</dbReference>
<dbReference type="AGR" id="WB:WBGene00015530"/>
<dbReference type="EMBL" id="BX284604">
    <property type="protein sequence ID" value="CCD63336.1"/>
    <property type="molecule type" value="Genomic_DNA"/>
</dbReference>
<dbReference type="InterPro" id="IPR029021">
    <property type="entry name" value="Prot-tyrosine_phosphatase-like"/>
</dbReference>
<dbReference type="eggNOG" id="ENOG502TBBZ">
    <property type="taxonomic scope" value="Eukaryota"/>
</dbReference>
<dbReference type="SUPFAM" id="SSF52799">
    <property type="entry name" value="(Phosphotyrosine protein) phosphatases II"/>
    <property type="match status" value="1"/>
</dbReference>
<dbReference type="HOGENOM" id="CLU_1497566_0_0_1"/>
<keyword evidence="3" id="KW-1185">Reference proteome</keyword>
<feature type="region of interest" description="Disordered" evidence="1">
    <location>
        <begin position="31"/>
        <end position="77"/>
    </location>
</feature>
<evidence type="ECO:0000313" key="2">
    <source>
        <dbReference type="EMBL" id="CCD63336.1"/>
    </source>
</evidence>
<accession>Q17729</accession>
<proteinExistence type="predicted"/>
<name>Q17729_CAEEL</name>
<dbReference type="PaxDb" id="6239-C06E4.1"/>